<sequence>MKKTSTIEKTALFVMVFFFTLTISMSATANETTPKKAIVLAVFGTTYPTAIKSIQNLKHQIEEVYPDMPVKLAFTSEIIRAKWGKRANDEGFRKKHPEIPNEFYTAQSPLATIANLQDQGYRHIAVQSTHIFAGEEYQNLKAEIEALDSIKTLRERDKPFKKIILGRPALGEASDVFHYTEDIKHAAEILGEDLEIAAKKDSALVYMGHGNEIFSTGAYVELESALRDANPGKSIFIGTVEGYPGPEKVLAALKHAGVKKITLLPLMVVAGDHASNDMAGDEEDSWKSIFGAHGIEVFPVLRGLGEVDVWNEIYIKHLKEAIDRYNF</sequence>
<dbReference type="RefSeq" id="WP_245809267.1">
    <property type="nucleotide sequence ID" value="NZ_LT828541.1"/>
</dbReference>
<accession>A0A1W1HG38</accession>
<dbReference type="CDD" id="cd03413">
    <property type="entry name" value="CbiK_C"/>
    <property type="match status" value="1"/>
</dbReference>
<dbReference type="Proteomes" id="UP000191931">
    <property type="component" value="Unassembled WGS sequence"/>
</dbReference>
<dbReference type="EMBL" id="FWEV01000235">
    <property type="protein sequence ID" value="SLM31406.1"/>
    <property type="molecule type" value="Genomic_DNA"/>
</dbReference>
<keyword evidence="5" id="KW-1185">Reference proteome</keyword>
<dbReference type="GO" id="GO:0046872">
    <property type="term" value="F:metal ion binding"/>
    <property type="evidence" value="ECO:0007669"/>
    <property type="project" value="UniProtKB-KW"/>
</dbReference>
<keyword evidence="2" id="KW-0170">Cobalt</keyword>
<reference evidence="4 5" key="1">
    <citation type="submission" date="2017-03" db="EMBL/GenBank/DDBJ databases">
        <authorList>
            <person name="Afonso C.L."/>
            <person name="Miller P.J."/>
            <person name="Scott M.A."/>
            <person name="Spackman E."/>
            <person name="Goraichik I."/>
            <person name="Dimitrov K.M."/>
            <person name="Suarez D.L."/>
            <person name="Swayne D.E."/>
        </authorList>
    </citation>
    <scope>NUCLEOTIDE SEQUENCE [LARGE SCALE GENOMIC DNA]</scope>
    <source>
        <strain evidence="4">PRJEB14757</strain>
    </source>
</reference>
<evidence type="ECO:0000256" key="3">
    <source>
        <dbReference type="SAM" id="SignalP"/>
    </source>
</evidence>
<feature type="chain" id="PRO_5012980880" evidence="3">
    <location>
        <begin position="30"/>
        <end position="327"/>
    </location>
</feature>
<name>A0A1W1HG38_9BACT</name>
<dbReference type="SUPFAM" id="SSF53800">
    <property type="entry name" value="Chelatase"/>
    <property type="match status" value="1"/>
</dbReference>
<dbReference type="EC" id="4.99.1.3" evidence="4"/>
<protein>
    <submittedName>
        <fullName evidence="4">CbiK1</fullName>
        <ecNumber evidence="4">4.99.1.3</ecNumber>
    </submittedName>
</protein>
<dbReference type="GO" id="GO:0016852">
    <property type="term" value="F:sirohydrochlorin cobaltochelatase activity"/>
    <property type="evidence" value="ECO:0007669"/>
    <property type="project" value="UniProtKB-EC"/>
</dbReference>
<feature type="signal peptide" evidence="3">
    <location>
        <begin position="1"/>
        <end position="29"/>
    </location>
</feature>
<dbReference type="STRING" id="1246637.MTBBW1_310008"/>
<feature type="active site" description="Proton acceptor" evidence="1">
    <location>
        <position position="209"/>
    </location>
</feature>
<keyword evidence="2" id="KW-0479">Metal-binding</keyword>
<dbReference type="AlphaFoldDB" id="A0A1W1HG38"/>
<dbReference type="Pfam" id="PF06180">
    <property type="entry name" value="CbiK"/>
    <property type="match status" value="1"/>
</dbReference>
<proteinExistence type="predicted"/>
<dbReference type="InterPro" id="IPR010388">
    <property type="entry name" value="Anaerobic_Co-chelatase"/>
</dbReference>
<keyword evidence="4" id="KW-0456">Lyase</keyword>
<evidence type="ECO:0000313" key="4">
    <source>
        <dbReference type="EMBL" id="SLM31406.1"/>
    </source>
</evidence>
<feature type="binding site" evidence="2">
    <location>
        <position position="273"/>
    </location>
    <ligand>
        <name>Co(2+)</name>
        <dbReference type="ChEBI" id="CHEBI:48828"/>
    </ligand>
</feature>
<evidence type="ECO:0000256" key="2">
    <source>
        <dbReference type="PIRSR" id="PIRSR033579-3"/>
    </source>
</evidence>
<evidence type="ECO:0000313" key="5">
    <source>
        <dbReference type="Proteomes" id="UP000191931"/>
    </source>
</evidence>
<dbReference type="GO" id="GO:0019251">
    <property type="term" value="P:anaerobic cobalamin biosynthetic process"/>
    <property type="evidence" value="ECO:0007669"/>
    <property type="project" value="InterPro"/>
</dbReference>
<evidence type="ECO:0000256" key="1">
    <source>
        <dbReference type="PIRSR" id="PIRSR033579-1"/>
    </source>
</evidence>
<keyword evidence="3" id="KW-0732">Signal</keyword>
<dbReference type="PIRSF" id="PIRSF033579">
    <property type="entry name" value="Anaer_Co_chel"/>
    <property type="match status" value="1"/>
</dbReference>
<gene>
    <name evidence="4" type="primary">cbiK</name>
    <name evidence="4" type="ORF">MTBBW1_310008</name>
</gene>
<organism evidence="4 5">
    <name type="scientific">Desulfamplus magnetovallimortis</name>
    <dbReference type="NCBI Taxonomy" id="1246637"/>
    <lineage>
        <taxon>Bacteria</taxon>
        <taxon>Pseudomonadati</taxon>
        <taxon>Thermodesulfobacteriota</taxon>
        <taxon>Desulfobacteria</taxon>
        <taxon>Desulfobacterales</taxon>
        <taxon>Desulfobacteraceae</taxon>
        <taxon>Desulfamplus</taxon>
    </lineage>
</organism>
<feature type="binding site" evidence="2">
    <location>
        <position position="241"/>
    </location>
    <ligand>
        <name>Co(2+)</name>
        <dbReference type="ChEBI" id="CHEBI:48828"/>
    </ligand>
</feature>
<dbReference type="Gene3D" id="3.40.50.1400">
    <property type="match status" value="2"/>
</dbReference>
<feature type="binding site" evidence="2">
    <location>
        <position position="209"/>
    </location>
    <ligand>
        <name>Co(2+)</name>
        <dbReference type="ChEBI" id="CHEBI:48828"/>
    </ligand>
</feature>